<dbReference type="Gene3D" id="3.40.605.10">
    <property type="entry name" value="Aldehyde Dehydrogenase, Chain A, domain 1"/>
    <property type="match status" value="1"/>
</dbReference>
<dbReference type="PROSITE" id="PS00070">
    <property type="entry name" value="ALDEHYDE_DEHYDR_CYS"/>
    <property type="match status" value="1"/>
</dbReference>
<dbReference type="InterPro" id="IPR016161">
    <property type="entry name" value="Ald_DH/histidinol_DH"/>
</dbReference>
<keyword evidence="7" id="KW-1185">Reference proteome</keyword>
<dbReference type="OrthoDB" id="310895at2759"/>
<dbReference type="Gene3D" id="3.40.309.10">
    <property type="entry name" value="Aldehyde Dehydrogenase, Chain A, domain 2"/>
    <property type="match status" value="1"/>
</dbReference>
<dbReference type="Pfam" id="PF00171">
    <property type="entry name" value="Aldedh"/>
    <property type="match status" value="1"/>
</dbReference>
<reference evidence="6 7" key="1">
    <citation type="submission" date="2018-11" db="EMBL/GenBank/DDBJ databases">
        <title>Genome assembly of Steccherinum ochraceum LE-BIN_3174, the white-rot fungus of the Steccherinaceae family (The Residual Polyporoid clade, Polyporales, Basidiomycota).</title>
        <authorList>
            <person name="Fedorova T.V."/>
            <person name="Glazunova O.A."/>
            <person name="Landesman E.O."/>
            <person name="Moiseenko K.V."/>
            <person name="Psurtseva N.V."/>
            <person name="Savinova O.S."/>
            <person name="Shakhova N.V."/>
            <person name="Tyazhelova T.V."/>
            <person name="Vasina D.V."/>
        </authorList>
    </citation>
    <scope>NUCLEOTIDE SEQUENCE [LARGE SCALE GENOMIC DNA]</scope>
    <source>
        <strain evidence="6 7">LE-BIN_3174</strain>
    </source>
</reference>
<dbReference type="Proteomes" id="UP000292702">
    <property type="component" value="Unassembled WGS sequence"/>
</dbReference>
<dbReference type="InterPro" id="IPR015590">
    <property type="entry name" value="Aldehyde_DH_dom"/>
</dbReference>
<dbReference type="FunFam" id="3.40.605.10:FF:000026">
    <property type="entry name" value="Aldehyde dehydrogenase, putative"/>
    <property type="match status" value="1"/>
</dbReference>
<evidence type="ECO:0000256" key="4">
    <source>
        <dbReference type="RuleBase" id="RU003345"/>
    </source>
</evidence>
<dbReference type="EMBL" id="RWJN01000159">
    <property type="protein sequence ID" value="TCD65882.1"/>
    <property type="molecule type" value="Genomic_DNA"/>
</dbReference>
<comment type="similarity">
    <text evidence="1 4">Belongs to the aldehyde dehydrogenase family.</text>
</comment>
<dbReference type="FunFam" id="3.40.605.10:FF:000050">
    <property type="entry name" value="Aldehyde dehydrogenase, mitochondrial"/>
    <property type="match status" value="1"/>
</dbReference>
<dbReference type="SUPFAM" id="SSF53720">
    <property type="entry name" value="ALDH-like"/>
    <property type="match status" value="1"/>
</dbReference>
<dbReference type="CDD" id="cd07091">
    <property type="entry name" value="ALDH_F1-2_Ald2-like"/>
    <property type="match status" value="1"/>
</dbReference>
<feature type="domain" description="Aldehyde dehydrogenase" evidence="5">
    <location>
        <begin position="30"/>
        <end position="478"/>
    </location>
</feature>
<gene>
    <name evidence="6" type="primary">ALD5_1</name>
    <name evidence="6" type="ORF">EIP91_002042</name>
</gene>
<evidence type="ECO:0000313" key="7">
    <source>
        <dbReference type="Proteomes" id="UP000292702"/>
    </source>
</evidence>
<evidence type="ECO:0000259" key="5">
    <source>
        <dbReference type="Pfam" id="PF00171"/>
    </source>
</evidence>
<organism evidence="6 7">
    <name type="scientific">Steccherinum ochraceum</name>
    <dbReference type="NCBI Taxonomy" id="92696"/>
    <lineage>
        <taxon>Eukaryota</taxon>
        <taxon>Fungi</taxon>
        <taxon>Dikarya</taxon>
        <taxon>Basidiomycota</taxon>
        <taxon>Agaricomycotina</taxon>
        <taxon>Agaricomycetes</taxon>
        <taxon>Polyporales</taxon>
        <taxon>Steccherinaceae</taxon>
        <taxon>Steccherinum</taxon>
    </lineage>
</organism>
<accession>A0A4R0RF06</accession>
<sequence length="486" mass="53143">MSGTFTHDFKTPAFKGKVSIPTGLFIGGKFVDGKKGETWDVINPTNGKKITSVASGTVEDVDYAVKVAQKAFDETWGLKCPGNQRSKYLNKIADLMEEHLDEFCALEALNTGKPFSWAKKGDMDMALDTFRYYAGWADKISGKVIETSEDKLSYTRHEPIGVVAQIIAWNFPIMLLAWKVAPALACGNVIILKPSEFTPLTALLFAKLANDAGVPPGVINIINGTGPKIAFTGSTLTGRKIMQSAGKSNLKNVTLELGGKSPNIIMDDADIDQAVDWTAHGVYWNMGQACCAGTRIFVHEKVYDQFLKKFTEKTKKVRMGDPFGDVDIGALVSNQQFERVLDYIDSGKKEGATVHLGGEALKKDGFWVEPTIFTDVTPDMKIVQEEIFGPVGVIIKFKDDEDAIRQANDTTYGLAAAVFSKNVDRALQTAHRLNAGTAWVNCVNQLHAQVPFGGFKQSGIGRELGEYALENYTAIKAVHVNFGHKI</sequence>
<dbReference type="InterPro" id="IPR016163">
    <property type="entry name" value="Ald_DH_C"/>
</dbReference>
<dbReference type="PROSITE" id="PS00687">
    <property type="entry name" value="ALDEHYDE_DEHYDR_GLU"/>
    <property type="match status" value="1"/>
</dbReference>
<dbReference type="InterPro" id="IPR016160">
    <property type="entry name" value="Ald_DH_CS_CYS"/>
</dbReference>
<dbReference type="STRING" id="92696.A0A4R0RF06"/>
<protein>
    <submittedName>
        <fullName evidence="6">Aldehyde dehydrogenase (NAD(P)(+)) ald5</fullName>
    </submittedName>
</protein>
<evidence type="ECO:0000313" key="6">
    <source>
        <dbReference type="EMBL" id="TCD65882.1"/>
    </source>
</evidence>
<evidence type="ECO:0000256" key="3">
    <source>
        <dbReference type="PROSITE-ProRule" id="PRU10007"/>
    </source>
</evidence>
<keyword evidence="2 4" id="KW-0560">Oxidoreductase</keyword>
<evidence type="ECO:0000256" key="2">
    <source>
        <dbReference type="ARBA" id="ARBA00023002"/>
    </source>
</evidence>
<comment type="caution">
    <text evidence="6">The sequence shown here is derived from an EMBL/GenBank/DDBJ whole genome shotgun (WGS) entry which is preliminary data.</text>
</comment>
<dbReference type="InterPro" id="IPR029510">
    <property type="entry name" value="Ald_DH_CS_GLU"/>
</dbReference>
<evidence type="ECO:0000256" key="1">
    <source>
        <dbReference type="ARBA" id="ARBA00009986"/>
    </source>
</evidence>
<dbReference type="InterPro" id="IPR016162">
    <property type="entry name" value="Ald_DH_N"/>
</dbReference>
<proteinExistence type="inferred from homology"/>
<dbReference type="FunFam" id="3.40.309.10:FF:000012">
    <property type="entry name" value="Betaine aldehyde dehydrogenase"/>
    <property type="match status" value="1"/>
</dbReference>
<dbReference type="AlphaFoldDB" id="A0A4R0RF06"/>
<name>A0A4R0RF06_9APHY</name>
<feature type="active site" evidence="3">
    <location>
        <position position="256"/>
    </location>
</feature>
<dbReference type="PANTHER" id="PTHR11699">
    <property type="entry name" value="ALDEHYDE DEHYDROGENASE-RELATED"/>
    <property type="match status" value="1"/>
</dbReference>
<dbReference type="GO" id="GO:0004030">
    <property type="term" value="F:aldehyde dehydrogenase [NAD(P)+] activity"/>
    <property type="evidence" value="ECO:0007669"/>
    <property type="project" value="UniProtKB-ARBA"/>
</dbReference>